<proteinExistence type="inferred from homology"/>
<name>A0A223E5B7_9BACI</name>
<dbReference type="GO" id="GO:0046872">
    <property type="term" value="F:metal ion binding"/>
    <property type="evidence" value="ECO:0007669"/>
    <property type="project" value="UniProtKB-KW"/>
</dbReference>
<keyword evidence="4 11" id="KW-0378">Hydrolase</keyword>
<evidence type="ECO:0000256" key="5">
    <source>
        <dbReference type="ARBA" id="ARBA00022842"/>
    </source>
</evidence>
<protein>
    <recommendedName>
        <fullName evidence="11">Probable inosine/xanthosine triphosphatase</fullName>
        <shortName evidence="11">ITPase/XTPase</shortName>
        <ecNumber evidence="11">3.6.1.73</ecNumber>
    </recommendedName>
    <alternativeName>
        <fullName evidence="11">Non-canonical purine NTP phosphatase</fullName>
    </alternativeName>
    <alternativeName>
        <fullName evidence="11">Non-standard purine NTP phosphatase</fullName>
    </alternativeName>
    <alternativeName>
        <fullName evidence="11">Nucleoside-triphosphate phosphatase</fullName>
        <shortName evidence="11">NTPase</shortName>
    </alternativeName>
</protein>
<evidence type="ECO:0000256" key="9">
    <source>
        <dbReference type="ARBA" id="ARBA00048781"/>
    </source>
</evidence>
<dbReference type="PANTHER" id="PTHR34699">
    <property type="match status" value="1"/>
</dbReference>
<dbReference type="Gene3D" id="3.90.950.10">
    <property type="match status" value="1"/>
</dbReference>
<evidence type="ECO:0000256" key="7">
    <source>
        <dbReference type="ARBA" id="ARBA00023211"/>
    </source>
</evidence>
<comment type="function">
    <text evidence="11">Phosphatase that hydrolyzes non-canonical purine nucleotides such as XTP and ITP to their respective diphosphate derivatives. Probably excludes non-canonical purines from DNA/RNA precursor pool, thus preventing their incorporation into DNA/RNA and avoiding chromosomal lesions.</text>
</comment>
<keyword evidence="6 11" id="KW-0546">Nucleotide metabolism</keyword>
<dbReference type="SUPFAM" id="SSF52972">
    <property type="entry name" value="ITPase-like"/>
    <property type="match status" value="1"/>
</dbReference>
<gene>
    <name evidence="13" type="primary">yjjX</name>
    <name evidence="13" type="ORF">AP3564_09755</name>
</gene>
<sequence length="178" mass="19611">MNVAIGSKNLAKINAVKETFSLLEEKNMEFISVDVPSGVSTQPFSDEETLQGALNRAKNVFEKVKPDLSVGLEGGVDVTPRGLFLCNWGALIDKDGNEYIAGGARIPLPNEFLEPLKKGLELGDVMDAYAKKRNVRHREGAIGIFTNGFIDRKEMFAHIVKLLIGQYQFSKKKLTLIG</sequence>
<dbReference type="InterPro" id="IPR026533">
    <property type="entry name" value="NTPase/PRRC1"/>
</dbReference>
<evidence type="ECO:0000256" key="2">
    <source>
        <dbReference type="ARBA" id="ARBA00022723"/>
    </source>
</evidence>
<evidence type="ECO:0000256" key="3">
    <source>
        <dbReference type="ARBA" id="ARBA00022741"/>
    </source>
</evidence>
<dbReference type="HAMAP" id="MF_00648">
    <property type="entry name" value="Non_canon_purine_NTPase_YjjX"/>
    <property type="match status" value="1"/>
</dbReference>
<dbReference type="GO" id="GO:0009117">
    <property type="term" value="P:nucleotide metabolic process"/>
    <property type="evidence" value="ECO:0007669"/>
    <property type="project" value="UniProtKB-KW"/>
</dbReference>
<keyword evidence="2 11" id="KW-0479">Metal-binding</keyword>
<dbReference type="InterPro" id="IPR002786">
    <property type="entry name" value="Non_canon_purine_NTPase"/>
</dbReference>
<dbReference type="GO" id="GO:0103023">
    <property type="term" value="F:ITPase activity"/>
    <property type="evidence" value="ECO:0007669"/>
    <property type="project" value="UniProtKB-EC"/>
</dbReference>
<evidence type="ECO:0000313" key="14">
    <source>
        <dbReference type="Proteomes" id="UP000214606"/>
    </source>
</evidence>
<dbReference type="NCBIfam" id="NF002850">
    <property type="entry name" value="PRK03114.1"/>
    <property type="match status" value="1"/>
</dbReference>
<comment type="subunit">
    <text evidence="11">Homodimer.</text>
</comment>
<dbReference type="RefSeq" id="WP_094245300.1">
    <property type="nucleotide sequence ID" value="NZ_CP017703.1"/>
</dbReference>
<feature type="domain" description="Non-canonical purine NTP phosphatase/PRRC1" evidence="12">
    <location>
        <begin position="6"/>
        <end position="161"/>
    </location>
</feature>
<comment type="cofactor">
    <cofactor evidence="1">
        <name>Mn(2+)</name>
        <dbReference type="ChEBI" id="CHEBI:29035"/>
    </cofactor>
</comment>
<keyword evidence="5 11" id="KW-0460">Magnesium</keyword>
<dbReference type="EMBL" id="CP017703">
    <property type="protein sequence ID" value="ASS90462.1"/>
    <property type="molecule type" value="Genomic_DNA"/>
</dbReference>
<comment type="similarity">
    <text evidence="10 11">Belongs to the YjjX NTPase family.</text>
</comment>
<evidence type="ECO:0000256" key="10">
    <source>
        <dbReference type="ARBA" id="ARBA00060855"/>
    </source>
</evidence>
<dbReference type="GO" id="GO:0000166">
    <property type="term" value="F:nucleotide binding"/>
    <property type="evidence" value="ECO:0007669"/>
    <property type="project" value="UniProtKB-KW"/>
</dbReference>
<evidence type="ECO:0000256" key="1">
    <source>
        <dbReference type="ARBA" id="ARBA00001936"/>
    </source>
</evidence>
<dbReference type="AlphaFoldDB" id="A0A223E5B7"/>
<dbReference type="Pfam" id="PF01931">
    <property type="entry name" value="NTPase_I-T"/>
    <property type="match status" value="1"/>
</dbReference>
<evidence type="ECO:0000256" key="6">
    <source>
        <dbReference type="ARBA" id="ARBA00023080"/>
    </source>
</evidence>
<evidence type="ECO:0000259" key="12">
    <source>
        <dbReference type="Pfam" id="PF01931"/>
    </source>
</evidence>
<keyword evidence="7 11" id="KW-0464">Manganese</keyword>
<evidence type="ECO:0000313" key="13">
    <source>
        <dbReference type="EMBL" id="ASS90462.1"/>
    </source>
</evidence>
<comment type="caution">
    <text evidence="11">Lacks conserved residue(s) required for the propagation of feature annotation.</text>
</comment>
<dbReference type="FunFam" id="3.90.950.10:FF:000002">
    <property type="entry name" value="Inosine/xanthosine triphosphatase"/>
    <property type="match status" value="1"/>
</dbReference>
<dbReference type="InterPro" id="IPR029001">
    <property type="entry name" value="ITPase-like_fam"/>
</dbReference>
<comment type="cofactor">
    <cofactor evidence="11">
        <name>Mg(2+)</name>
        <dbReference type="ChEBI" id="CHEBI:18420"/>
    </cofactor>
    <cofactor evidence="11">
        <name>Mn(2+)</name>
        <dbReference type="ChEBI" id="CHEBI:29035"/>
    </cofactor>
    <text evidence="11">Binds 1 divalent metal cation per subunit; can use either Mg(2+) or Mn(2+).</text>
</comment>
<dbReference type="PANTHER" id="PTHR34699:SF2">
    <property type="entry name" value="NON-CANONICAL PURINE NTP PHOSPHATASE_PRRC1 DOMAIN-CONTAINING PROTEIN"/>
    <property type="match status" value="1"/>
</dbReference>
<dbReference type="KEGG" id="apak:AP3564_09755"/>
<evidence type="ECO:0000256" key="11">
    <source>
        <dbReference type="HAMAP-Rule" id="MF_00648"/>
    </source>
</evidence>
<dbReference type="Proteomes" id="UP000214606">
    <property type="component" value="Chromosome"/>
</dbReference>
<evidence type="ECO:0000256" key="8">
    <source>
        <dbReference type="ARBA" id="ARBA00048174"/>
    </source>
</evidence>
<dbReference type="EC" id="3.6.1.73" evidence="11"/>
<dbReference type="InterPro" id="IPR050299">
    <property type="entry name" value="YjjX_NTPase"/>
</dbReference>
<accession>A0A223E5B7</accession>
<organism evidence="13 14">
    <name type="scientific">Aeribacillus pallidus</name>
    <dbReference type="NCBI Taxonomy" id="33936"/>
    <lineage>
        <taxon>Bacteria</taxon>
        <taxon>Bacillati</taxon>
        <taxon>Bacillota</taxon>
        <taxon>Bacilli</taxon>
        <taxon>Bacillales</taxon>
        <taxon>Bacillaceae</taxon>
        <taxon>Aeribacillus</taxon>
    </lineage>
</organism>
<evidence type="ECO:0000256" key="4">
    <source>
        <dbReference type="ARBA" id="ARBA00022801"/>
    </source>
</evidence>
<comment type="catalytic activity">
    <reaction evidence="9 11">
        <text>XTP + H2O = XDP + phosphate + H(+)</text>
        <dbReference type="Rhea" id="RHEA:28406"/>
        <dbReference type="ChEBI" id="CHEBI:15377"/>
        <dbReference type="ChEBI" id="CHEBI:15378"/>
        <dbReference type="ChEBI" id="CHEBI:43474"/>
        <dbReference type="ChEBI" id="CHEBI:59884"/>
        <dbReference type="ChEBI" id="CHEBI:61314"/>
        <dbReference type="EC" id="3.6.1.73"/>
    </reaction>
</comment>
<comment type="catalytic activity">
    <reaction evidence="8 11">
        <text>ITP + H2O = IDP + phosphate + H(+)</text>
        <dbReference type="Rhea" id="RHEA:28330"/>
        <dbReference type="ChEBI" id="CHEBI:15377"/>
        <dbReference type="ChEBI" id="CHEBI:15378"/>
        <dbReference type="ChEBI" id="CHEBI:43474"/>
        <dbReference type="ChEBI" id="CHEBI:58280"/>
        <dbReference type="ChEBI" id="CHEBI:61402"/>
        <dbReference type="EC" id="3.6.1.73"/>
    </reaction>
</comment>
<reference evidence="13 14" key="1">
    <citation type="submission" date="2016-10" db="EMBL/GenBank/DDBJ databases">
        <title>The whole genome sequencing and assembly of Aeribacillus pallidus KCTC3564 strain.</title>
        <authorList>
            <person name="Lee Y.-J."/>
            <person name="Park M.-K."/>
            <person name="Yi H."/>
            <person name="Bahn Y.-S."/>
            <person name="Kim J.F."/>
            <person name="Lee D.-W."/>
        </authorList>
    </citation>
    <scope>NUCLEOTIDE SEQUENCE [LARGE SCALE GENOMIC DNA]</scope>
    <source>
        <strain evidence="13 14">KCTC3564</strain>
    </source>
</reference>
<keyword evidence="3 11" id="KW-0547">Nucleotide-binding</keyword>